<dbReference type="PANTHER" id="PTHR21859:SF12">
    <property type="entry name" value="SPERMATOGENESIS-ASSOCIATED PROTEIN 31D1"/>
    <property type="match status" value="1"/>
</dbReference>
<keyword evidence="3" id="KW-1133">Transmembrane helix</keyword>
<feature type="domain" description="SPATA31-like" evidence="7">
    <location>
        <begin position="10"/>
        <end position="96"/>
    </location>
</feature>
<keyword evidence="4" id="KW-0472">Membrane</keyword>
<feature type="region of interest" description="Disordered" evidence="6">
    <location>
        <begin position="97"/>
        <end position="170"/>
    </location>
</feature>
<comment type="caution">
    <text evidence="8">The sequence shown here is derived from an EMBL/GenBank/DDBJ whole genome shotgun (WGS) entry which is preliminary data.</text>
</comment>
<keyword evidence="2" id="KW-0812">Transmembrane</keyword>
<evidence type="ECO:0000313" key="8">
    <source>
        <dbReference type="EMBL" id="KAF6125232.1"/>
    </source>
</evidence>
<proteinExistence type="inferred from homology"/>
<sequence>MDTLKKRQGRAKRRRKGGTPKGSRYYHRKEEKNRRLNSILKRPLGPNHDTNNFHQHLCLDSCEVYNNTTTELSQLPLSEALEDSPPSVCPLACTAPVTEPSFTQSPASSADPPRDLIPPPLPKPLPPPHLGNFLSPSPLGQTLPPEPFPPLESKFPVHHSPPQPKTHSLRTWHNVIAI</sequence>
<evidence type="ECO:0000259" key="7">
    <source>
        <dbReference type="Pfam" id="PF15371"/>
    </source>
</evidence>
<accession>A0A834B2H5</accession>
<dbReference type="PANTHER" id="PTHR21859">
    <property type="entry name" value="ACROSOME-SPECIFIC PROTEIN"/>
    <property type="match status" value="1"/>
</dbReference>
<comment type="subcellular location">
    <subcellularLocation>
        <location evidence="1">Membrane</location>
        <topology evidence="1">Single-pass membrane protein</topology>
    </subcellularLocation>
</comment>
<protein>
    <recommendedName>
        <fullName evidence="7">SPATA31-like domain-containing protein</fullName>
    </recommendedName>
</protein>
<dbReference type="InterPro" id="IPR027970">
    <property type="entry name" value="SPATA31-like"/>
</dbReference>
<reference evidence="8 9" key="1">
    <citation type="journal article" date="2020" name="Nature">
        <title>Six reference-quality genomes reveal evolution of bat adaptations.</title>
        <authorList>
            <person name="Jebb D."/>
            <person name="Huang Z."/>
            <person name="Pippel M."/>
            <person name="Hughes G.M."/>
            <person name="Lavrichenko K."/>
            <person name="Devanna P."/>
            <person name="Winkler S."/>
            <person name="Jermiin L.S."/>
            <person name="Skirmuntt E.C."/>
            <person name="Katzourakis A."/>
            <person name="Burkitt-Gray L."/>
            <person name="Ray D.A."/>
            <person name="Sullivan K.A.M."/>
            <person name="Roscito J.G."/>
            <person name="Kirilenko B.M."/>
            <person name="Davalos L.M."/>
            <person name="Corthals A.P."/>
            <person name="Power M.L."/>
            <person name="Jones G."/>
            <person name="Ransome R.D."/>
            <person name="Dechmann D.K.N."/>
            <person name="Locatelli A.G."/>
            <person name="Puechmaille S.J."/>
            <person name="Fedrigo O."/>
            <person name="Jarvis E.D."/>
            <person name="Hiller M."/>
            <person name="Vernes S.C."/>
            <person name="Myers E.W."/>
            <person name="Teeling E.C."/>
        </authorList>
    </citation>
    <scope>NUCLEOTIDE SEQUENCE [LARGE SCALE GENOMIC DNA]</scope>
    <source>
        <strain evidence="8">Bat1K_MPI-CBG_1</strain>
    </source>
</reference>
<name>A0A834B2H5_9CHIR</name>
<feature type="region of interest" description="Disordered" evidence="6">
    <location>
        <begin position="1"/>
        <end position="49"/>
    </location>
</feature>
<dbReference type="Pfam" id="PF15371">
    <property type="entry name" value="DUF4599"/>
    <property type="match status" value="1"/>
</dbReference>
<evidence type="ECO:0000256" key="6">
    <source>
        <dbReference type="SAM" id="MobiDB-lite"/>
    </source>
</evidence>
<dbReference type="Proteomes" id="UP000664940">
    <property type="component" value="Unassembled WGS sequence"/>
</dbReference>
<evidence type="ECO:0000256" key="2">
    <source>
        <dbReference type="ARBA" id="ARBA00022692"/>
    </source>
</evidence>
<evidence type="ECO:0000256" key="4">
    <source>
        <dbReference type="ARBA" id="ARBA00023136"/>
    </source>
</evidence>
<evidence type="ECO:0000256" key="3">
    <source>
        <dbReference type="ARBA" id="ARBA00022989"/>
    </source>
</evidence>
<dbReference type="AlphaFoldDB" id="A0A834B2H5"/>
<evidence type="ECO:0000313" key="9">
    <source>
        <dbReference type="Proteomes" id="UP000664940"/>
    </source>
</evidence>
<feature type="compositionally biased region" description="Pro residues" evidence="6">
    <location>
        <begin position="115"/>
        <end position="129"/>
    </location>
</feature>
<dbReference type="EMBL" id="JABVXQ010000002">
    <property type="protein sequence ID" value="KAF6125232.1"/>
    <property type="molecule type" value="Genomic_DNA"/>
</dbReference>
<comment type="similarity">
    <text evidence="5">Belongs to the SPATA31 family.</text>
</comment>
<gene>
    <name evidence="8" type="ORF">HJG60_009752</name>
</gene>
<organism evidence="8 9">
    <name type="scientific">Phyllostomus discolor</name>
    <name type="common">pale spear-nosed bat</name>
    <dbReference type="NCBI Taxonomy" id="89673"/>
    <lineage>
        <taxon>Eukaryota</taxon>
        <taxon>Metazoa</taxon>
        <taxon>Chordata</taxon>
        <taxon>Craniata</taxon>
        <taxon>Vertebrata</taxon>
        <taxon>Euteleostomi</taxon>
        <taxon>Mammalia</taxon>
        <taxon>Eutheria</taxon>
        <taxon>Laurasiatheria</taxon>
        <taxon>Chiroptera</taxon>
        <taxon>Yangochiroptera</taxon>
        <taxon>Phyllostomidae</taxon>
        <taxon>Phyllostominae</taxon>
        <taxon>Phyllostomus</taxon>
    </lineage>
</organism>
<evidence type="ECO:0000256" key="1">
    <source>
        <dbReference type="ARBA" id="ARBA00004167"/>
    </source>
</evidence>
<evidence type="ECO:0000256" key="5">
    <source>
        <dbReference type="ARBA" id="ARBA00035009"/>
    </source>
</evidence>
<feature type="compositionally biased region" description="Basic residues" evidence="6">
    <location>
        <begin position="1"/>
        <end position="18"/>
    </location>
</feature>
<dbReference type="GO" id="GO:0016020">
    <property type="term" value="C:membrane"/>
    <property type="evidence" value="ECO:0007669"/>
    <property type="project" value="UniProtKB-SubCell"/>
</dbReference>